<dbReference type="AlphaFoldDB" id="A0A7M7T871"/>
<sequence length="134" mass="15572">MLNTKGIHLTAKDVQNFNQNLKAKDDDALNSFVKLLRNKYHATVDVSYEVRDYLGVRKKVFQSLFFTTEKMKQDFAAWPEMIFVDTTYNLFKRKLPLLLLCVRDTMGLAHIIGVGLLANEQKETLRSLFENLKK</sequence>
<evidence type="ECO:0000259" key="1">
    <source>
        <dbReference type="Pfam" id="PF21056"/>
    </source>
</evidence>
<dbReference type="InterPro" id="IPR048324">
    <property type="entry name" value="ZSWIM1-3_RNaseH-like"/>
</dbReference>
<dbReference type="OrthoDB" id="124789at2759"/>
<organism evidence="2 3">
    <name type="scientific">Nasonia vitripennis</name>
    <name type="common">Parasitic wasp</name>
    <dbReference type="NCBI Taxonomy" id="7425"/>
    <lineage>
        <taxon>Eukaryota</taxon>
        <taxon>Metazoa</taxon>
        <taxon>Ecdysozoa</taxon>
        <taxon>Arthropoda</taxon>
        <taxon>Hexapoda</taxon>
        <taxon>Insecta</taxon>
        <taxon>Pterygota</taxon>
        <taxon>Neoptera</taxon>
        <taxon>Endopterygota</taxon>
        <taxon>Hymenoptera</taxon>
        <taxon>Apocrita</taxon>
        <taxon>Proctotrupomorpha</taxon>
        <taxon>Chalcidoidea</taxon>
        <taxon>Pteromalidae</taxon>
        <taxon>Pteromalinae</taxon>
        <taxon>Nasonia</taxon>
    </lineage>
</organism>
<name>A0A7M7T871_NASVI</name>
<dbReference type="Pfam" id="PF21056">
    <property type="entry name" value="ZSWIM1-3_RNaseH-like"/>
    <property type="match status" value="1"/>
</dbReference>
<dbReference type="InParanoid" id="A0A7M7T871"/>
<reference evidence="2" key="1">
    <citation type="submission" date="2021-01" db="UniProtKB">
        <authorList>
            <consortium name="EnsemblMetazoa"/>
        </authorList>
    </citation>
    <scope>IDENTIFICATION</scope>
</reference>
<dbReference type="KEGG" id="nvi:116416682"/>
<accession>A0A7M7T871</accession>
<evidence type="ECO:0000313" key="3">
    <source>
        <dbReference type="Proteomes" id="UP000002358"/>
    </source>
</evidence>
<dbReference type="PANTHER" id="PTHR31569:SF4">
    <property type="entry name" value="SWIM-TYPE DOMAIN-CONTAINING PROTEIN"/>
    <property type="match status" value="1"/>
</dbReference>
<feature type="domain" description="ZSWIM1/3 RNaseH-like" evidence="1">
    <location>
        <begin position="54"/>
        <end position="133"/>
    </location>
</feature>
<keyword evidence="3" id="KW-1185">Reference proteome</keyword>
<dbReference type="InterPro" id="IPR052579">
    <property type="entry name" value="Zinc_finger_SWIM"/>
</dbReference>
<protein>
    <recommendedName>
        <fullName evidence="1">ZSWIM1/3 RNaseH-like domain-containing protein</fullName>
    </recommendedName>
</protein>
<dbReference type="Proteomes" id="UP000002358">
    <property type="component" value="Unassembled WGS sequence"/>
</dbReference>
<dbReference type="GeneID" id="116416682"/>
<dbReference type="PANTHER" id="PTHR31569">
    <property type="entry name" value="SWIM-TYPE DOMAIN-CONTAINING PROTEIN"/>
    <property type="match status" value="1"/>
</dbReference>
<dbReference type="RefSeq" id="XP_031781721.1">
    <property type="nucleotide sequence ID" value="XM_031925861.1"/>
</dbReference>
<dbReference type="EnsemblMetazoa" id="XM_031925861">
    <property type="protein sequence ID" value="XP_031781721"/>
    <property type="gene ID" value="LOC116416682"/>
</dbReference>
<evidence type="ECO:0000313" key="2">
    <source>
        <dbReference type="EnsemblMetazoa" id="XP_031781721"/>
    </source>
</evidence>
<proteinExistence type="predicted"/>